<proteinExistence type="predicted"/>
<evidence type="ECO:0000313" key="2">
    <source>
        <dbReference type="Proteomes" id="UP000297422"/>
    </source>
</evidence>
<dbReference type="NCBIfam" id="NF047445">
    <property type="entry name" value="PeroxupregLepto"/>
    <property type="match status" value="1"/>
</dbReference>
<evidence type="ECO:0000313" key="1">
    <source>
        <dbReference type="EMBL" id="TGM13780.1"/>
    </source>
</evidence>
<keyword evidence="2" id="KW-1185">Reference proteome</keyword>
<protein>
    <submittedName>
        <fullName evidence="1">Uncharacterized protein</fullName>
    </submittedName>
</protein>
<dbReference type="RefSeq" id="WP_135685613.1">
    <property type="nucleotide sequence ID" value="NZ_RQEQ01000032.1"/>
</dbReference>
<name>A0ABY2N1E9_9LEPT</name>
<dbReference type="Proteomes" id="UP000297422">
    <property type="component" value="Unassembled WGS sequence"/>
</dbReference>
<reference evidence="2" key="1">
    <citation type="journal article" date="2019" name="PLoS Negl. Trop. Dis.">
        <title>Revisiting the worldwide diversity of Leptospira species in the environment.</title>
        <authorList>
            <person name="Vincent A.T."/>
            <person name="Schiettekatte O."/>
            <person name="Bourhy P."/>
            <person name="Veyrier F.J."/>
            <person name="Picardeau M."/>
        </authorList>
    </citation>
    <scope>NUCLEOTIDE SEQUENCE [LARGE SCALE GENOMIC DNA]</scope>
    <source>
        <strain evidence="2">201702407</strain>
    </source>
</reference>
<dbReference type="EMBL" id="RQGT01000077">
    <property type="protein sequence ID" value="TGM13780.1"/>
    <property type="molecule type" value="Genomic_DNA"/>
</dbReference>
<accession>A0ABY2N1E9</accession>
<gene>
    <name evidence="1" type="ORF">EHQ90_13295</name>
</gene>
<sequence>MIFNLVRETGLEIEDRGNTRIEVIPTASFKSLEEPFSFCEKKKFAQRGSELNAESIRAIDLSLQKDRMKPFLGIEQLLKLHEKYIIFEQDVKE</sequence>
<comment type="caution">
    <text evidence="1">The sequence shown here is derived from an EMBL/GenBank/DDBJ whole genome shotgun (WGS) entry which is preliminary data.</text>
</comment>
<organism evidence="1 2">
    <name type="scientific">Leptospira stimsonii</name>
    <dbReference type="NCBI Taxonomy" id="2202203"/>
    <lineage>
        <taxon>Bacteria</taxon>
        <taxon>Pseudomonadati</taxon>
        <taxon>Spirochaetota</taxon>
        <taxon>Spirochaetia</taxon>
        <taxon>Leptospirales</taxon>
        <taxon>Leptospiraceae</taxon>
        <taxon>Leptospira</taxon>
    </lineage>
</organism>